<dbReference type="HOGENOM" id="CLU_012331_4_2_1"/>
<dbReference type="Pfam" id="PF04082">
    <property type="entry name" value="Fungal_trans"/>
    <property type="match status" value="1"/>
</dbReference>
<dbReference type="SMART" id="SM00906">
    <property type="entry name" value="Fungal_trans"/>
    <property type="match status" value="1"/>
</dbReference>
<dbReference type="PANTHER" id="PTHR47782">
    <property type="entry name" value="ZN(II)2CYS6 TRANSCRIPTION FACTOR (EUROFUNG)-RELATED"/>
    <property type="match status" value="1"/>
</dbReference>
<keyword evidence="5" id="KW-0238">DNA-binding</keyword>
<dbReference type="Proteomes" id="UP000007963">
    <property type="component" value="Unassembled WGS sequence"/>
</dbReference>
<evidence type="ECO:0000313" key="10">
    <source>
        <dbReference type="EMBL" id="EAU29862.1"/>
    </source>
</evidence>
<evidence type="ECO:0000256" key="7">
    <source>
        <dbReference type="ARBA" id="ARBA00023242"/>
    </source>
</evidence>
<evidence type="ECO:0000256" key="1">
    <source>
        <dbReference type="ARBA" id="ARBA00004123"/>
    </source>
</evidence>
<feature type="domain" description="Xylanolytic transcriptional activator regulatory" evidence="9">
    <location>
        <begin position="317"/>
        <end position="390"/>
    </location>
</feature>
<keyword evidence="6" id="KW-0804">Transcription</keyword>
<keyword evidence="7" id="KW-0539">Nucleus</keyword>
<dbReference type="InterPro" id="IPR007219">
    <property type="entry name" value="XnlR_reg_dom"/>
</dbReference>
<dbReference type="GeneID" id="4354289"/>
<accession>Q0C9G3</accession>
<dbReference type="VEuPathDB" id="FungiDB:ATEG_09671"/>
<feature type="region of interest" description="Disordered" evidence="8">
    <location>
        <begin position="606"/>
        <end position="637"/>
    </location>
</feature>
<proteinExistence type="predicted"/>
<dbReference type="GO" id="GO:0000981">
    <property type="term" value="F:DNA-binding transcription factor activity, RNA polymerase II-specific"/>
    <property type="evidence" value="ECO:0007669"/>
    <property type="project" value="TreeGrafter"/>
</dbReference>
<organism evidence="10 11">
    <name type="scientific">Aspergillus terreus (strain NIH 2624 / FGSC A1156)</name>
    <dbReference type="NCBI Taxonomy" id="341663"/>
    <lineage>
        <taxon>Eukaryota</taxon>
        <taxon>Fungi</taxon>
        <taxon>Dikarya</taxon>
        <taxon>Ascomycota</taxon>
        <taxon>Pezizomycotina</taxon>
        <taxon>Eurotiomycetes</taxon>
        <taxon>Eurotiomycetidae</taxon>
        <taxon>Eurotiales</taxon>
        <taxon>Aspergillaceae</taxon>
        <taxon>Aspergillus</taxon>
        <taxon>Aspergillus subgen. Circumdati</taxon>
    </lineage>
</organism>
<dbReference type="GO" id="GO:0043565">
    <property type="term" value="F:sequence-specific DNA binding"/>
    <property type="evidence" value="ECO:0007669"/>
    <property type="project" value="TreeGrafter"/>
</dbReference>
<evidence type="ECO:0000256" key="8">
    <source>
        <dbReference type="SAM" id="MobiDB-lite"/>
    </source>
</evidence>
<dbReference type="eggNOG" id="ENOG502RZHA">
    <property type="taxonomic scope" value="Eukaryota"/>
</dbReference>
<feature type="compositionally biased region" description="Polar residues" evidence="8">
    <location>
        <begin position="147"/>
        <end position="177"/>
    </location>
</feature>
<keyword evidence="2" id="KW-0479">Metal-binding</keyword>
<dbReference type="AlphaFoldDB" id="Q0C9G3"/>
<dbReference type="GO" id="GO:0008270">
    <property type="term" value="F:zinc ion binding"/>
    <property type="evidence" value="ECO:0007669"/>
    <property type="project" value="InterPro"/>
</dbReference>
<feature type="region of interest" description="Disordered" evidence="8">
    <location>
        <begin position="497"/>
        <end position="520"/>
    </location>
</feature>
<comment type="subcellular location">
    <subcellularLocation>
        <location evidence="1">Nucleus</location>
    </subcellularLocation>
</comment>
<reference evidence="11" key="1">
    <citation type="submission" date="2005-09" db="EMBL/GenBank/DDBJ databases">
        <title>Annotation of the Aspergillus terreus NIH2624 genome.</title>
        <authorList>
            <person name="Birren B.W."/>
            <person name="Lander E.S."/>
            <person name="Galagan J.E."/>
            <person name="Nusbaum C."/>
            <person name="Devon K."/>
            <person name="Henn M."/>
            <person name="Ma L.-J."/>
            <person name="Jaffe D.B."/>
            <person name="Butler J."/>
            <person name="Alvarez P."/>
            <person name="Gnerre S."/>
            <person name="Grabherr M."/>
            <person name="Kleber M."/>
            <person name="Mauceli E.W."/>
            <person name="Brockman W."/>
            <person name="Rounsley S."/>
            <person name="Young S.K."/>
            <person name="LaButti K."/>
            <person name="Pushparaj V."/>
            <person name="DeCaprio D."/>
            <person name="Crawford M."/>
            <person name="Koehrsen M."/>
            <person name="Engels R."/>
            <person name="Montgomery P."/>
            <person name="Pearson M."/>
            <person name="Howarth C."/>
            <person name="Larson L."/>
            <person name="Luoma S."/>
            <person name="White J."/>
            <person name="Alvarado L."/>
            <person name="Kodira C.D."/>
            <person name="Zeng Q."/>
            <person name="Oleary S."/>
            <person name="Yandava C."/>
            <person name="Denning D.W."/>
            <person name="Nierman W.C."/>
            <person name="Milne T."/>
            <person name="Madden K."/>
        </authorList>
    </citation>
    <scope>NUCLEOTIDE SEQUENCE [LARGE SCALE GENOMIC DNA]</scope>
    <source>
        <strain evidence="11">NIH 2624 / FGSC A1156</strain>
    </source>
</reference>
<evidence type="ECO:0000256" key="4">
    <source>
        <dbReference type="ARBA" id="ARBA00023015"/>
    </source>
</evidence>
<dbReference type="GO" id="GO:0006351">
    <property type="term" value="P:DNA-templated transcription"/>
    <property type="evidence" value="ECO:0007669"/>
    <property type="project" value="InterPro"/>
</dbReference>
<evidence type="ECO:0000256" key="6">
    <source>
        <dbReference type="ARBA" id="ARBA00023163"/>
    </source>
</evidence>
<dbReference type="GO" id="GO:0005634">
    <property type="term" value="C:nucleus"/>
    <property type="evidence" value="ECO:0007669"/>
    <property type="project" value="UniProtKB-SubCell"/>
</dbReference>
<name>Q0C9G3_ASPTN</name>
<evidence type="ECO:0000256" key="5">
    <source>
        <dbReference type="ARBA" id="ARBA00023125"/>
    </source>
</evidence>
<keyword evidence="3" id="KW-0862">Zinc</keyword>
<evidence type="ECO:0000259" key="9">
    <source>
        <dbReference type="SMART" id="SM00906"/>
    </source>
</evidence>
<gene>
    <name evidence="10" type="ORF">ATEG_09671</name>
</gene>
<dbReference type="EMBL" id="CH476608">
    <property type="protein sequence ID" value="EAU29862.1"/>
    <property type="molecule type" value="Genomic_DNA"/>
</dbReference>
<dbReference type="GO" id="GO:0045944">
    <property type="term" value="P:positive regulation of transcription by RNA polymerase II"/>
    <property type="evidence" value="ECO:0007669"/>
    <property type="project" value="TreeGrafter"/>
</dbReference>
<protein>
    <recommendedName>
        <fullName evidence="9">Xylanolytic transcriptional activator regulatory domain-containing protein</fullName>
    </recommendedName>
</protein>
<dbReference type="PANTHER" id="PTHR47782:SF12">
    <property type="entry name" value="ZN(II)2CYS6 TRANSCRIPTION FACTOR (EUROFUNG)"/>
    <property type="match status" value="1"/>
</dbReference>
<feature type="region of interest" description="Disordered" evidence="8">
    <location>
        <begin position="146"/>
        <end position="183"/>
    </location>
</feature>
<dbReference type="CDD" id="cd12148">
    <property type="entry name" value="fungal_TF_MHR"/>
    <property type="match status" value="1"/>
</dbReference>
<keyword evidence="4" id="KW-0805">Transcription regulation</keyword>
<sequence>MNPPWIHDHGLRFTHPDENFLSRSRLQPPQAWKNGLHSLQDSYTRALEDRIAFLESQLEARPMSSNASSTMAHPVAALLSPQTQETAHRSSAPGIDHNAVGELVGFLALNSSEAPAYIGSSSGLSLAANLGEMVQATVWNQVLAPSRGQQSATPDGSSQTMSNGSSGLPPQPSTARNPNKRPRTLRMEELLAKSTEPPNDEMGSRILHAYLTRLHVRYPFLDRLELWRLHEARWRLASAKREELTPAERFGIFKLYLVYAIGATTIQLSEKYTYVPPEVVPPTDLYKTAADTRSVENIEAMTLLVVYHLRSASSQGVWYMIGLAMRTAIDLGLHRKANEINLDPVSAQMRRRLFWTVYYLERVVSMSLGRPFSIADRHIDLPLPLDIDDDVRDPALFTTPSPRPDRITTLTFAIYLIRLRRIDSKIQHKIYRADRPLHALRSKMDALFLELEEWKDSALRRFAGPDLDYPMLHYNRALRLLIQPFLPAPAPLRPLLPHLPPRRRRHLPDPQAPPPDPRVRALLPRRADCLHGWHHPAMSNDIRACSTVLFVMGERAAWVKKYRDAFELLVGAAMEKLEGNDAGKKVGMAELMTAQRGGMPGMFRAQSVAAGPMPPTTGQPSYQQQPQPPPEQSIDPTQDHGVRMAMQLAPWIDLEEDTLFWMPDFETLESLSGNLWSAGDPAPFDPL</sequence>
<dbReference type="InterPro" id="IPR052202">
    <property type="entry name" value="Yeast_MetPath_Reg"/>
</dbReference>
<dbReference type="OMA" id="SSHGMWY"/>
<evidence type="ECO:0000256" key="2">
    <source>
        <dbReference type="ARBA" id="ARBA00022723"/>
    </source>
</evidence>
<dbReference type="RefSeq" id="XP_001218293.1">
    <property type="nucleotide sequence ID" value="XM_001218292.1"/>
</dbReference>
<dbReference type="OrthoDB" id="9970124at2759"/>
<evidence type="ECO:0000256" key="3">
    <source>
        <dbReference type="ARBA" id="ARBA00022833"/>
    </source>
</evidence>
<evidence type="ECO:0000313" key="11">
    <source>
        <dbReference type="Proteomes" id="UP000007963"/>
    </source>
</evidence>